<organism evidence="2 3">
    <name type="scientific">Truncatella angustata</name>
    <dbReference type="NCBI Taxonomy" id="152316"/>
    <lineage>
        <taxon>Eukaryota</taxon>
        <taxon>Fungi</taxon>
        <taxon>Dikarya</taxon>
        <taxon>Ascomycota</taxon>
        <taxon>Pezizomycotina</taxon>
        <taxon>Sordariomycetes</taxon>
        <taxon>Xylariomycetidae</taxon>
        <taxon>Amphisphaeriales</taxon>
        <taxon>Sporocadaceae</taxon>
        <taxon>Truncatella</taxon>
    </lineage>
</organism>
<sequence length="734" mass="83469">MNSSSSCASCALVASVVDKSYTSSSTVSQRKLQPVIGTFLELEQNQTCEVCKFVVFKLREDPRRDGYLPDCAVTFWQWSEPMEYTWSYGPLENEDGNCTTCDQDHRGFRLIDFALPSPKFGYFVEPDSNWIDLCRVREWSSHCDSTHAGLCHTLTEWADVAPPSLAPLLLVDVNARCIVEIDVSANLRTKYAALSYVWGRLPNVLEATRSNLGHLKMPGALSLTDFSDTLPATVRDAVALTRSLDLDYLWVDRLCIVQDDPASKSLQLAQMGAIYANSYMTLVAADGTDANYGLRGSVRGVSQPRDFQLPVLTYKPDGESLIVEPVFELDFNAPEWQRRGWTFQERTLSRRNLVFQEGRVFWECPGVVWTEELAYGPRTTSQDFRWQRGKPSSWQRSKPSSYQLKMSRWPDLGQYEMLVLAYNMRVLSFPSDGLNAFVGISTALSRSFRGGLLYGVPEYYFDIAMLWFPFSPIHRRLVNDRVDYTLPSWSWVGWAGGNINLSILPQLQRRADATMGLEEEIDNGYHDAVKMKNDKYISLPKGWSRIAMTEGNDIGQGFKHDSIPDTVFTWPLHVPEHPLPPSLVQWNPRLRFQTTRAFLFVGSRLRHNWEGNSWNAATNMAVPIASSYNIRDMSGAWAGVLYSNGSDTIPAAENQRCEFIVISGGVTSKDTVDDHNGLEEWAQTPEIQDLETYEFFNVLWIEWVDAIAYRKGLGRIWQEAWKRQHREELEVVLG</sequence>
<dbReference type="PANTHER" id="PTHR33112:SF12">
    <property type="entry name" value="HETEROKARYON INCOMPATIBILITY DOMAIN-CONTAINING PROTEIN"/>
    <property type="match status" value="1"/>
</dbReference>
<protein>
    <submittedName>
        <fullName evidence="2">Heterokaryon incompatibility protein-domain-containing protein</fullName>
    </submittedName>
</protein>
<dbReference type="InterPro" id="IPR010730">
    <property type="entry name" value="HET"/>
</dbReference>
<dbReference type="OrthoDB" id="5428863at2759"/>
<reference evidence="2" key="1">
    <citation type="journal article" date="2021" name="Nat. Commun.">
        <title>Genetic determinants of endophytism in the Arabidopsis root mycobiome.</title>
        <authorList>
            <person name="Mesny F."/>
            <person name="Miyauchi S."/>
            <person name="Thiergart T."/>
            <person name="Pickel B."/>
            <person name="Atanasova L."/>
            <person name="Karlsson M."/>
            <person name="Huettel B."/>
            <person name="Barry K.W."/>
            <person name="Haridas S."/>
            <person name="Chen C."/>
            <person name="Bauer D."/>
            <person name="Andreopoulos W."/>
            <person name="Pangilinan J."/>
            <person name="LaButti K."/>
            <person name="Riley R."/>
            <person name="Lipzen A."/>
            <person name="Clum A."/>
            <person name="Drula E."/>
            <person name="Henrissat B."/>
            <person name="Kohler A."/>
            <person name="Grigoriev I.V."/>
            <person name="Martin F.M."/>
            <person name="Hacquard S."/>
        </authorList>
    </citation>
    <scope>NUCLEOTIDE SEQUENCE</scope>
    <source>
        <strain evidence="2">MPI-SDFR-AT-0073</strain>
    </source>
</reference>
<evidence type="ECO:0000259" key="1">
    <source>
        <dbReference type="Pfam" id="PF06985"/>
    </source>
</evidence>
<dbReference type="EMBL" id="JAGPXC010000013">
    <property type="protein sequence ID" value="KAH6643385.1"/>
    <property type="molecule type" value="Genomic_DNA"/>
</dbReference>
<evidence type="ECO:0000313" key="3">
    <source>
        <dbReference type="Proteomes" id="UP000758603"/>
    </source>
</evidence>
<dbReference type="PANTHER" id="PTHR33112">
    <property type="entry name" value="DOMAIN PROTEIN, PUTATIVE-RELATED"/>
    <property type="match status" value="1"/>
</dbReference>
<name>A0A9P8RKF6_9PEZI</name>
<dbReference type="GeneID" id="70123918"/>
<dbReference type="RefSeq" id="XP_045951315.1">
    <property type="nucleotide sequence ID" value="XM_046095025.1"/>
</dbReference>
<accession>A0A9P8RKF6</accession>
<comment type="caution">
    <text evidence="2">The sequence shown here is derived from an EMBL/GenBank/DDBJ whole genome shotgun (WGS) entry which is preliminary data.</text>
</comment>
<keyword evidence="3" id="KW-1185">Reference proteome</keyword>
<dbReference type="Proteomes" id="UP000758603">
    <property type="component" value="Unassembled WGS sequence"/>
</dbReference>
<feature type="domain" description="Heterokaryon incompatibility" evidence="1">
    <location>
        <begin position="191"/>
        <end position="345"/>
    </location>
</feature>
<proteinExistence type="predicted"/>
<gene>
    <name evidence="2" type="ORF">BKA67DRAFT_133874</name>
</gene>
<evidence type="ECO:0000313" key="2">
    <source>
        <dbReference type="EMBL" id="KAH6643385.1"/>
    </source>
</evidence>
<dbReference type="Pfam" id="PF06985">
    <property type="entry name" value="HET"/>
    <property type="match status" value="1"/>
</dbReference>
<dbReference type="AlphaFoldDB" id="A0A9P8RKF6"/>